<dbReference type="InterPro" id="IPR000485">
    <property type="entry name" value="AsnC-type_HTH_dom"/>
</dbReference>
<dbReference type="InterPro" id="IPR036388">
    <property type="entry name" value="WH-like_DNA-bd_sf"/>
</dbReference>
<comment type="caution">
    <text evidence="5">The sequence shown here is derived from an EMBL/GenBank/DDBJ whole genome shotgun (WGS) entry which is preliminary data.</text>
</comment>
<keyword evidence="3" id="KW-0804">Transcription</keyword>
<dbReference type="Gene3D" id="1.10.10.10">
    <property type="entry name" value="Winged helix-like DNA-binding domain superfamily/Winged helix DNA-binding domain"/>
    <property type="match status" value="1"/>
</dbReference>
<dbReference type="PROSITE" id="PS50956">
    <property type="entry name" value="HTH_ASNC_2"/>
    <property type="match status" value="1"/>
</dbReference>
<evidence type="ECO:0000259" key="4">
    <source>
        <dbReference type="PROSITE" id="PS50956"/>
    </source>
</evidence>
<dbReference type="GO" id="GO:0043200">
    <property type="term" value="P:response to amino acid"/>
    <property type="evidence" value="ECO:0007669"/>
    <property type="project" value="TreeGrafter"/>
</dbReference>
<name>A0A225MWH4_9BURK</name>
<dbReference type="InterPro" id="IPR019887">
    <property type="entry name" value="Tscrpt_reg_AsnC/Lrp_C"/>
</dbReference>
<dbReference type="Proteomes" id="UP000214603">
    <property type="component" value="Unassembled WGS sequence"/>
</dbReference>
<dbReference type="OrthoDB" id="8590699at2"/>
<organism evidence="5 6">
    <name type="scientific">Candidimonas nitroreducens</name>
    <dbReference type="NCBI Taxonomy" id="683354"/>
    <lineage>
        <taxon>Bacteria</taxon>
        <taxon>Pseudomonadati</taxon>
        <taxon>Pseudomonadota</taxon>
        <taxon>Betaproteobacteria</taxon>
        <taxon>Burkholderiales</taxon>
        <taxon>Alcaligenaceae</taxon>
        <taxon>Candidimonas</taxon>
    </lineage>
</organism>
<dbReference type="SMART" id="SM00344">
    <property type="entry name" value="HTH_ASNC"/>
    <property type="match status" value="1"/>
</dbReference>
<evidence type="ECO:0000256" key="1">
    <source>
        <dbReference type="ARBA" id="ARBA00023015"/>
    </source>
</evidence>
<feature type="domain" description="HTH asnC-type" evidence="4">
    <location>
        <begin position="5"/>
        <end position="66"/>
    </location>
</feature>
<evidence type="ECO:0000256" key="2">
    <source>
        <dbReference type="ARBA" id="ARBA00023125"/>
    </source>
</evidence>
<evidence type="ECO:0000256" key="3">
    <source>
        <dbReference type="ARBA" id="ARBA00023163"/>
    </source>
</evidence>
<dbReference type="InterPro" id="IPR036390">
    <property type="entry name" value="WH_DNA-bd_sf"/>
</dbReference>
<dbReference type="AlphaFoldDB" id="A0A225MWH4"/>
<dbReference type="PANTHER" id="PTHR30154:SF34">
    <property type="entry name" value="TRANSCRIPTIONAL REGULATOR AZLB"/>
    <property type="match status" value="1"/>
</dbReference>
<dbReference type="SUPFAM" id="SSF54909">
    <property type="entry name" value="Dimeric alpha+beta barrel"/>
    <property type="match status" value="1"/>
</dbReference>
<evidence type="ECO:0000313" key="6">
    <source>
        <dbReference type="Proteomes" id="UP000214603"/>
    </source>
</evidence>
<evidence type="ECO:0000313" key="5">
    <source>
        <dbReference type="EMBL" id="OWT65646.1"/>
    </source>
</evidence>
<dbReference type="PRINTS" id="PR00033">
    <property type="entry name" value="HTHASNC"/>
</dbReference>
<dbReference type="InterPro" id="IPR011008">
    <property type="entry name" value="Dimeric_a/b-barrel"/>
</dbReference>
<dbReference type="GO" id="GO:0043565">
    <property type="term" value="F:sequence-specific DNA binding"/>
    <property type="evidence" value="ECO:0007669"/>
    <property type="project" value="InterPro"/>
</dbReference>
<dbReference type="GO" id="GO:0005829">
    <property type="term" value="C:cytosol"/>
    <property type="evidence" value="ECO:0007669"/>
    <property type="project" value="TreeGrafter"/>
</dbReference>
<protein>
    <submittedName>
        <fullName evidence="5">AsnC family transcriptional regulator</fullName>
    </submittedName>
</protein>
<reference evidence="6" key="1">
    <citation type="submission" date="2017-06" db="EMBL/GenBank/DDBJ databases">
        <title>Herbaspirillum phytohormonus sp. nov., isolated from the root nodule of Robinia pseudoacacia in lead-zinc mine.</title>
        <authorList>
            <person name="Fan M."/>
            <person name="Lin Y."/>
        </authorList>
    </citation>
    <scope>NUCLEOTIDE SEQUENCE [LARGE SCALE GENOMIC DNA]</scope>
    <source>
        <strain evidence="6">SC-089</strain>
    </source>
</reference>
<keyword evidence="1" id="KW-0805">Transcription regulation</keyword>
<keyword evidence="2" id="KW-0238">DNA-binding</keyword>
<dbReference type="PANTHER" id="PTHR30154">
    <property type="entry name" value="LEUCINE-RESPONSIVE REGULATORY PROTEIN"/>
    <property type="match status" value="1"/>
</dbReference>
<proteinExistence type="predicted"/>
<dbReference type="Pfam" id="PF13412">
    <property type="entry name" value="HTH_24"/>
    <property type="match status" value="1"/>
</dbReference>
<sequence length="160" mass="17842">MAPKLDKHDHVLLAAIQENARVAQSELGERANLSTAAVNRRLRLLADAGVIEKYTARLNPKALGYGLTIIVEVKVESERADLLQEMQRGFTACPEIQQCYYVAGECDFVLIFLVRDMEQYVSLTRRLFHENGNVKAFKTLVAMDRVKTGMDVPITGSESG</sequence>
<dbReference type="EMBL" id="NJIH01000002">
    <property type="protein sequence ID" value="OWT65646.1"/>
    <property type="molecule type" value="Genomic_DNA"/>
</dbReference>
<gene>
    <name evidence="5" type="ORF">CEY11_02575</name>
</gene>
<dbReference type="SUPFAM" id="SSF46785">
    <property type="entry name" value="Winged helix' DNA-binding domain"/>
    <property type="match status" value="1"/>
</dbReference>
<dbReference type="InterPro" id="IPR019888">
    <property type="entry name" value="Tscrpt_reg_AsnC-like"/>
</dbReference>
<keyword evidence="6" id="KW-1185">Reference proteome</keyword>
<dbReference type="Pfam" id="PF01037">
    <property type="entry name" value="AsnC_trans_reg"/>
    <property type="match status" value="1"/>
</dbReference>
<accession>A0A225MWH4</accession>
<dbReference type="Gene3D" id="3.30.70.920">
    <property type="match status" value="1"/>
</dbReference>
<dbReference type="RefSeq" id="WP_088601796.1">
    <property type="nucleotide sequence ID" value="NZ_NJIH01000002.1"/>
</dbReference>